<dbReference type="STRING" id="472175.EL18_03406"/>
<dbReference type="EMBL" id="JMQM01000003">
    <property type="protein sequence ID" value="KFB08196.1"/>
    <property type="molecule type" value="Genomic_DNA"/>
</dbReference>
<evidence type="ECO:0000313" key="5">
    <source>
        <dbReference type="EMBL" id="KFB08196.1"/>
    </source>
</evidence>
<keyword evidence="6" id="KW-1185">Reference proteome</keyword>
<dbReference type="PANTHER" id="PTHR43537:SF5">
    <property type="entry name" value="UXU OPERON TRANSCRIPTIONAL REGULATOR"/>
    <property type="match status" value="1"/>
</dbReference>
<keyword evidence="2" id="KW-0238">DNA-binding</keyword>
<dbReference type="InterPro" id="IPR008920">
    <property type="entry name" value="TF_FadR/GntR_C"/>
</dbReference>
<dbReference type="GO" id="GO:0003677">
    <property type="term" value="F:DNA binding"/>
    <property type="evidence" value="ECO:0007669"/>
    <property type="project" value="UniProtKB-KW"/>
</dbReference>
<dbReference type="SMART" id="SM00345">
    <property type="entry name" value="HTH_GNTR"/>
    <property type="match status" value="1"/>
</dbReference>
<dbReference type="eggNOG" id="COG2186">
    <property type="taxonomic scope" value="Bacteria"/>
</dbReference>
<evidence type="ECO:0000256" key="3">
    <source>
        <dbReference type="ARBA" id="ARBA00023163"/>
    </source>
</evidence>
<evidence type="ECO:0000259" key="4">
    <source>
        <dbReference type="PROSITE" id="PS50949"/>
    </source>
</evidence>
<reference evidence="5 6" key="1">
    <citation type="submission" date="2014-05" db="EMBL/GenBank/DDBJ databases">
        <title>Draft Genome Sequence of Nitratireductor basaltis Strain UMTGB225, A Marine Bacterium Isolated from Green Barrel Tunicate.</title>
        <authorList>
            <person name="Gan H.Y."/>
        </authorList>
    </citation>
    <scope>NUCLEOTIDE SEQUENCE [LARGE SCALE GENOMIC DNA]</scope>
    <source>
        <strain evidence="5 6">UMTGB225</strain>
    </source>
</reference>
<dbReference type="Pfam" id="PF00392">
    <property type="entry name" value="GntR"/>
    <property type="match status" value="1"/>
</dbReference>
<dbReference type="PROSITE" id="PS50949">
    <property type="entry name" value="HTH_GNTR"/>
    <property type="match status" value="1"/>
</dbReference>
<dbReference type="Pfam" id="PF07729">
    <property type="entry name" value="FCD"/>
    <property type="match status" value="1"/>
</dbReference>
<keyword evidence="1" id="KW-0805">Transcription regulation</keyword>
<dbReference type="CDD" id="cd07377">
    <property type="entry name" value="WHTH_GntR"/>
    <property type="match status" value="1"/>
</dbReference>
<dbReference type="AlphaFoldDB" id="A0A084U5G0"/>
<dbReference type="OrthoDB" id="9805385at2"/>
<dbReference type="InterPro" id="IPR011711">
    <property type="entry name" value="GntR_C"/>
</dbReference>
<feature type="domain" description="HTH gntR-type" evidence="4">
    <location>
        <begin position="10"/>
        <end position="78"/>
    </location>
</feature>
<dbReference type="SUPFAM" id="SSF48008">
    <property type="entry name" value="GntR ligand-binding domain-like"/>
    <property type="match status" value="1"/>
</dbReference>
<name>A0A084U5G0_9HYPH</name>
<dbReference type="Proteomes" id="UP000053675">
    <property type="component" value="Unassembled WGS sequence"/>
</dbReference>
<dbReference type="Gene3D" id="1.20.120.530">
    <property type="entry name" value="GntR ligand-binding domain-like"/>
    <property type="match status" value="1"/>
</dbReference>
<dbReference type="PANTHER" id="PTHR43537">
    <property type="entry name" value="TRANSCRIPTIONAL REGULATOR, GNTR FAMILY"/>
    <property type="match status" value="1"/>
</dbReference>
<dbReference type="PRINTS" id="PR00035">
    <property type="entry name" value="HTHGNTR"/>
</dbReference>
<dbReference type="PATRIC" id="fig|472175.3.peg.3404"/>
<evidence type="ECO:0000313" key="6">
    <source>
        <dbReference type="Proteomes" id="UP000053675"/>
    </source>
</evidence>
<gene>
    <name evidence="5" type="ORF">EL18_03406</name>
</gene>
<proteinExistence type="predicted"/>
<dbReference type="InterPro" id="IPR036390">
    <property type="entry name" value="WH_DNA-bd_sf"/>
</dbReference>
<dbReference type="InterPro" id="IPR036388">
    <property type="entry name" value="WH-like_DNA-bd_sf"/>
</dbReference>
<keyword evidence="3" id="KW-0804">Transcription</keyword>
<evidence type="ECO:0000256" key="2">
    <source>
        <dbReference type="ARBA" id="ARBA00023125"/>
    </source>
</evidence>
<dbReference type="GO" id="GO:0003700">
    <property type="term" value="F:DNA-binding transcription factor activity"/>
    <property type="evidence" value="ECO:0007669"/>
    <property type="project" value="InterPro"/>
</dbReference>
<dbReference type="RefSeq" id="WP_036486878.1">
    <property type="nucleotide sequence ID" value="NZ_JMQM01000003.1"/>
</dbReference>
<accession>A0A084U5G0</accession>
<sequence length="238" mass="26614">MSADEDRREPSLADQVYDRLVREILDGVHPVNSRLPSESVLSQSFGVSRPILRAALSRLNDDGLVGSRRGSGHYVIRRPDRSVVDFIPLASITDIQRCYEFRIDIESAAAAWAAQRRDQSDIDRLEEGHKRMAEAYAAKALGVDIDHEFHRNIARATKNAFYISVLESLSSQIQFAMRLSRSLTLQAAPARNELVQSEHRALLDAIIAQDADAAREAMRKHLTGARNRMFDGGDSTDD</sequence>
<comment type="caution">
    <text evidence="5">The sequence shown here is derived from an EMBL/GenBank/DDBJ whole genome shotgun (WGS) entry which is preliminary data.</text>
</comment>
<dbReference type="Gene3D" id="1.10.10.10">
    <property type="entry name" value="Winged helix-like DNA-binding domain superfamily/Winged helix DNA-binding domain"/>
    <property type="match status" value="1"/>
</dbReference>
<organism evidence="5 6">
    <name type="scientific">Nitratireductor basaltis</name>
    <dbReference type="NCBI Taxonomy" id="472175"/>
    <lineage>
        <taxon>Bacteria</taxon>
        <taxon>Pseudomonadati</taxon>
        <taxon>Pseudomonadota</taxon>
        <taxon>Alphaproteobacteria</taxon>
        <taxon>Hyphomicrobiales</taxon>
        <taxon>Phyllobacteriaceae</taxon>
        <taxon>Nitratireductor</taxon>
    </lineage>
</organism>
<dbReference type="SMART" id="SM00895">
    <property type="entry name" value="FCD"/>
    <property type="match status" value="1"/>
</dbReference>
<protein>
    <submittedName>
        <fullName evidence="5">GntR family transcriptional regulator</fullName>
    </submittedName>
</protein>
<evidence type="ECO:0000256" key="1">
    <source>
        <dbReference type="ARBA" id="ARBA00023015"/>
    </source>
</evidence>
<dbReference type="InterPro" id="IPR000524">
    <property type="entry name" value="Tscrpt_reg_HTH_GntR"/>
</dbReference>
<dbReference type="SUPFAM" id="SSF46785">
    <property type="entry name" value="Winged helix' DNA-binding domain"/>
    <property type="match status" value="1"/>
</dbReference>